<dbReference type="RefSeq" id="WP_014050243.1">
    <property type="nucleotide sequence ID" value="NZ_JAVREX010000013.1"/>
</dbReference>
<organism evidence="1 2">
    <name type="scientific">Streptomyces salyersiae</name>
    <dbReference type="NCBI Taxonomy" id="3075530"/>
    <lineage>
        <taxon>Bacteria</taxon>
        <taxon>Bacillati</taxon>
        <taxon>Actinomycetota</taxon>
        <taxon>Actinomycetes</taxon>
        <taxon>Kitasatosporales</taxon>
        <taxon>Streptomycetaceae</taxon>
        <taxon>Streptomyces</taxon>
    </lineage>
</organism>
<dbReference type="EMBL" id="JAVREX010000013">
    <property type="protein sequence ID" value="MDT0431184.1"/>
    <property type="molecule type" value="Genomic_DNA"/>
</dbReference>
<proteinExistence type="predicted"/>
<dbReference type="Proteomes" id="UP001183777">
    <property type="component" value="Unassembled WGS sequence"/>
</dbReference>
<evidence type="ECO:0000313" key="1">
    <source>
        <dbReference type="EMBL" id="MDT0431184.1"/>
    </source>
</evidence>
<evidence type="ECO:0000313" key="2">
    <source>
        <dbReference type="Proteomes" id="UP001183777"/>
    </source>
</evidence>
<comment type="caution">
    <text evidence="1">The sequence shown here is derived from an EMBL/GenBank/DDBJ whole genome shotgun (WGS) entry which is preliminary data.</text>
</comment>
<name>A0ABU2RQQ8_9ACTN</name>
<keyword evidence="2" id="KW-1185">Reference proteome</keyword>
<protein>
    <submittedName>
        <fullName evidence="1">Uncharacterized protein</fullName>
    </submittedName>
</protein>
<sequence>MNPPVTVHHLSQDGGRRVSVRSSADTHILGIAYSDHDVIEFLRRAGMEDPDLLLDDPAWVRWAGGRPHEWAAA</sequence>
<reference evidence="2" key="1">
    <citation type="submission" date="2023-07" db="EMBL/GenBank/DDBJ databases">
        <title>30 novel species of actinomycetes from the DSMZ collection.</title>
        <authorList>
            <person name="Nouioui I."/>
        </authorList>
    </citation>
    <scope>NUCLEOTIDE SEQUENCE [LARGE SCALE GENOMIC DNA]</scope>
    <source>
        <strain evidence="2">DSM 41770</strain>
    </source>
</reference>
<accession>A0ABU2RQQ8</accession>
<gene>
    <name evidence="1" type="ORF">RM649_26525</name>
</gene>